<gene>
    <name evidence="1" type="ORF">pqer_cds_929</name>
</gene>
<sequence>MHQGCDDDGDGVGSMLDHEQSPPIDILPDDVLVYLVDGFLDDRSLGACLLAWRRFHVLDRGTIYRRKYRWTTFFSLCAAGDVEGVDYALGRPDLFALRDEPSFWRKCVELAATGGHTDLARRLALQSANVWPFDRDDWMRIILRLGQSDKDNTVAWLCRKDNRPAGSNDSRWLIKHTVIAVVCGYRPGDAMRVVRAAWTGAADAPGEAAWTRLHEVAQGSDAKLVEKAITGILDGSQTTATSRAVIHCLERGHFGLLKDFVGDARLIAVLAHITRGRHTLPLVPRDDIDNALWMYEQVPSARQDLVPDDAVRLLDAASHFGRFDILDRVLPFMQLRWPKTTAAALARAYAAAALMGHVAFVERVLAYDMRTTNLDNVFEARLREIGTRFDGARSPLVIHRGCDDLERVLLDRRPPVGIPQVQVDARVDHMVALTVRDALDQGDIRTVRRLCARSDRDRAIVEAVVLRVQTDAITEPDAVAT</sequence>
<evidence type="ECO:0000313" key="1">
    <source>
        <dbReference type="EMBL" id="AVK75351.1"/>
    </source>
</evidence>
<evidence type="ECO:0008006" key="2">
    <source>
        <dbReference type="Google" id="ProtNLM"/>
    </source>
</evidence>
<name>A0A2U7UA79_9VIRU</name>
<organism evidence="1">
    <name type="scientific">Pandoravirus quercus</name>
    <dbReference type="NCBI Taxonomy" id="2107709"/>
    <lineage>
        <taxon>Viruses</taxon>
        <taxon>Pandoravirus</taxon>
    </lineage>
</organism>
<proteinExistence type="predicted"/>
<dbReference type="RefSeq" id="YP_009483620.1">
    <property type="nucleotide sequence ID" value="NC_037667.1"/>
</dbReference>
<accession>A0A2U7UA79</accession>
<reference evidence="1" key="1">
    <citation type="journal article" date="2018" name="Nat. Commun.">
        <title>Diversity and evolution of the emerging Pandoraviridae family.</title>
        <authorList>
            <person name="Legendre M."/>
            <person name="Fabre E."/>
            <person name="Poirot O."/>
            <person name="Jeudy S."/>
            <person name="Lartigue A."/>
            <person name="Alempic J.M."/>
            <person name="Beucher L."/>
            <person name="Philippe N."/>
            <person name="Bertaux L."/>
            <person name="Christo-Foroux E."/>
            <person name="Labadie K."/>
            <person name="Coute Y."/>
            <person name="Abergel C."/>
            <person name="Claverie J.M."/>
        </authorList>
    </citation>
    <scope>NUCLEOTIDE SEQUENCE [LARGE SCALE GENOMIC DNA]</scope>
    <source>
        <strain evidence="1">Quercus</strain>
    </source>
</reference>
<dbReference type="KEGG" id="vg:36844492"/>
<protein>
    <recommendedName>
        <fullName evidence="2">Ankyrin repeat domain containing protein</fullName>
    </recommendedName>
</protein>
<dbReference type="EMBL" id="MG011689">
    <property type="protein sequence ID" value="AVK75351.1"/>
    <property type="molecule type" value="Genomic_DNA"/>
</dbReference>
<dbReference type="Proteomes" id="UP000248852">
    <property type="component" value="Segment"/>
</dbReference>
<dbReference type="GeneID" id="36844492"/>